<sequence length="155" mass="16944">MIIREVSPYDDPLGGELLALQRAAYAVEAELIGDDRIPPLHESLDELRAQRLRWMAATSDDAGSGRVAGAVAWEEGDGEVDINRLVVHPSAARRGIGRALVQEVLARAGGRRVVVATGRDNVPARRLYEGLGFTLLGESEVIPELWIVNYAYHPH</sequence>
<keyword evidence="3" id="KW-0012">Acyltransferase</keyword>
<dbReference type="InterPro" id="IPR050769">
    <property type="entry name" value="NAT_camello-type"/>
</dbReference>
<keyword evidence="4" id="KW-1185">Reference proteome</keyword>
<dbReference type="EC" id="2.3.1.-" evidence="3"/>
<name>A0ABT0FKQ0_9ACTN</name>
<evidence type="ECO:0000256" key="1">
    <source>
        <dbReference type="ARBA" id="ARBA00022679"/>
    </source>
</evidence>
<dbReference type="Proteomes" id="UP001317259">
    <property type="component" value="Unassembled WGS sequence"/>
</dbReference>
<reference evidence="3 4" key="1">
    <citation type="submission" date="2022-04" db="EMBL/GenBank/DDBJ databases">
        <title>Genome draft of Actinomadura sp. ATCC 31491.</title>
        <authorList>
            <person name="Shi X."/>
            <person name="Du Y."/>
        </authorList>
    </citation>
    <scope>NUCLEOTIDE SEQUENCE [LARGE SCALE GENOMIC DNA]</scope>
    <source>
        <strain evidence="3 4">ATCC 31491</strain>
    </source>
</reference>
<dbReference type="Pfam" id="PF00583">
    <property type="entry name" value="Acetyltransf_1"/>
    <property type="match status" value="1"/>
</dbReference>
<proteinExistence type="predicted"/>
<accession>A0ABT0FKQ0</accession>
<dbReference type="EMBL" id="JAKRKC020000001">
    <property type="protein sequence ID" value="MCK2212872.1"/>
    <property type="molecule type" value="Genomic_DNA"/>
</dbReference>
<dbReference type="CDD" id="cd04301">
    <property type="entry name" value="NAT_SF"/>
    <property type="match status" value="1"/>
</dbReference>
<feature type="domain" description="N-acetyltransferase" evidence="2">
    <location>
        <begin position="1"/>
        <end position="152"/>
    </location>
</feature>
<dbReference type="GO" id="GO:0016746">
    <property type="term" value="F:acyltransferase activity"/>
    <property type="evidence" value="ECO:0007669"/>
    <property type="project" value="UniProtKB-KW"/>
</dbReference>
<dbReference type="PANTHER" id="PTHR13947">
    <property type="entry name" value="GNAT FAMILY N-ACETYLTRANSFERASE"/>
    <property type="match status" value="1"/>
</dbReference>
<evidence type="ECO:0000259" key="2">
    <source>
        <dbReference type="PROSITE" id="PS51186"/>
    </source>
</evidence>
<dbReference type="InterPro" id="IPR000182">
    <property type="entry name" value="GNAT_dom"/>
</dbReference>
<dbReference type="PROSITE" id="PS51186">
    <property type="entry name" value="GNAT"/>
    <property type="match status" value="1"/>
</dbReference>
<comment type="caution">
    <text evidence="3">The sequence shown here is derived from an EMBL/GenBank/DDBJ whole genome shotgun (WGS) entry which is preliminary data.</text>
</comment>
<dbReference type="Gene3D" id="3.40.630.30">
    <property type="match status" value="1"/>
</dbReference>
<dbReference type="SUPFAM" id="SSF55729">
    <property type="entry name" value="Acyl-CoA N-acyltransferases (Nat)"/>
    <property type="match status" value="1"/>
</dbReference>
<protein>
    <submittedName>
        <fullName evidence="3">GNAT family N-acetyltransferase</fullName>
        <ecNumber evidence="3">2.3.1.-</ecNumber>
    </submittedName>
</protein>
<dbReference type="PANTHER" id="PTHR13947:SF37">
    <property type="entry name" value="LD18367P"/>
    <property type="match status" value="1"/>
</dbReference>
<dbReference type="InterPro" id="IPR016181">
    <property type="entry name" value="Acyl_CoA_acyltransferase"/>
</dbReference>
<organism evidence="3 4">
    <name type="scientific">Actinomadura luzonensis</name>
    <dbReference type="NCBI Taxonomy" id="2805427"/>
    <lineage>
        <taxon>Bacteria</taxon>
        <taxon>Bacillati</taxon>
        <taxon>Actinomycetota</taxon>
        <taxon>Actinomycetes</taxon>
        <taxon>Streptosporangiales</taxon>
        <taxon>Thermomonosporaceae</taxon>
        <taxon>Actinomadura</taxon>
    </lineage>
</organism>
<dbReference type="RefSeq" id="WP_242378490.1">
    <property type="nucleotide sequence ID" value="NZ_JAKRKC020000001.1"/>
</dbReference>
<gene>
    <name evidence="3" type="ORF">MF672_003520</name>
</gene>
<evidence type="ECO:0000313" key="3">
    <source>
        <dbReference type="EMBL" id="MCK2212872.1"/>
    </source>
</evidence>
<keyword evidence="1 3" id="KW-0808">Transferase</keyword>
<evidence type="ECO:0000313" key="4">
    <source>
        <dbReference type="Proteomes" id="UP001317259"/>
    </source>
</evidence>